<proteinExistence type="predicted"/>
<reference evidence="1 2" key="1">
    <citation type="submission" date="2018-10" db="EMBL/GenBank/DDBJ databases">
        <title>Streptococcus hillyeri sp. nov., isolated from equine tracheal sample.</title>
        <authorList>
            <person name="Macfadyen A.C."/>
            <person name="Waller A."/>
            <person name="Paterson G.K."/>
        </authorList>
    </citation>
    <scope>NUCLEOTIDE SEQUENCE [LARGE SCALE GENOMIC DNA]</scope>
    <source>
        <strain evidence="1 2">28462</strain>
    </source>
</reference>
<accession>A0A3L9DWS6</accession>
<sequence>MATIQKNSQFSFRTGADLLQRAKEIVGYENLDMTTLFNNLLQTVVEQERVPAMLLDNEKSKKDRIVDDLFSEIQKGYTSYLDGKGKSVDEVFSKYGS</sequence>
<organism evidence="1 2">
    <name type="scientific">Streptococcus hillyeri</name>
    <dbReference type="NCBI Taxonomy" id="2282420"/>
    <lineage>
        <taxon>Bacteria</taxon>
        <taxon>Bacillati</taxon>
        <taxon>Bacillota</taxon>
        <taxon>Bacilli</taxon>
        <taxon>Lactobacillales</taxon>
        <taxon>Streptococcaceae</taxon>
        <taxon>Streptococcus</taxon>
    </lineage>
</organism>
<keyword evidence="2" id="KW-1185">Reference proteome</keyword>
<protein>
    <submittedName>
        <fullName evidence="1">Addiction module antitoxin RelB</fullName>
    </submittedName>
</protein>
<dbReference type="OrthoDB" id="2223722at2"/>
<name>A0A3L9DWS6_9STRE</name>
<gene>
    <name evidence="1" type="ORF">EAF07_05530</name>
</gene>
<dbReference type="AlphaFoldDB" id="A0A3L9DWS6"/>
<dbReference type="RefSeq" id="WP_121835465.1">
    <property type="nucleotide sequence ID" value="NZ_RCVM01000009.1"/>
</dbReference>
<dbReference type="EMBL" id="RCVM01000009">
    <property type="protein sequence ID" value="RLY03240.1"/>
    <property type="molecule type" value="Genomic_DNA"/>
</dbReference>
<evidence type="ECO:0000313" key="2">
    <source>
        <dbReference type="Proteomes" id="UP000279194"/>
    </source>
</evidence>
<dbReference type="Proteomes" id="UP000279194">
    <property type="component" value="Unassembled WGS sequence"/>
</dbReference>
<comment type="caution">
    <text evidence="1">The sequence shown here is derived from an EMBL/GenBank/DDBJ whole genome shotgun (WGS) entry which is preliminary data.</text>
</comment>
<evidence type="ECO:0000313" key="1">
    <source>
        <dbReference type="EMBL" id="RLY03240.1"/>
    </source>
</evidence>